<organism evidence="1">
    <name type="scientific">bioreactor metagenome</name>
    <dbReference type="NCBI Taxonomy" id="1076179"/>
    <lineage>
        <taxon>unclassified sequences</taxon>
        <taxon>metagenomes</taxon>
        <taxon>ecological metagenomes</taxon>
    </lineage>
</organism>
<sequence length="40" mass="4440">MTAYLIQVSVPNELLPENKNILDVQVSDLDGLFGQASIFF</sequence>
<gene>
    <name evidence="1" type="ORF">SDC9_94788</name>
</gene>
<name>A0A645A551_9ZZZZ</name>
<reference evidence="1" key="1">
    <citation type="submission" date="2019-08" db="EMBL/GenBank/DDBJ databases">
        <authorList>
            <person name="Kucharzyk K."/>
            <person name="Murdoch R.W."/>
            <person name="Higgins S."/>
            <person name="Loffler F."/>
        </authorList>
    </citation>
    <scope>NUCLEOTIDE SEQUENCE</scope>
</reference>
<protein>
    <submittedName>
        <fullName evidence="1">Uncharacterized protein</fullName>
    </submittedName>
</protein>
<accession>A0A645A551</accession>
<dbReference type="EMBL" id="VSSQ01011939">
    <property type="protein sequence ID" value="MPM48066.1"/>
    <property type="molecule type" value="Genomic_DNA"/>
</dbReference>
<dbReference type="AlphaFoldDB" id="A0A645A551"/>
<comment type="caution">
    <text evidence="1">The sequence shown here is derived from an EMBL/GenBank/DDBJ whole genome shotgun (WGS) entry which is preliminary data.</text>
</comment>
<evidence type="ECO:0000313" key="1">
    <source>
        <dbReference type="EMBL" id="MPM48066.1"/>
    </source>
</evidence>
<proteinExistence type="predicted"/>